<dbReference type="Pfam" id="PF04143">
    <property type="entry name" value="Sulf_transp"/>
    <property type="match status" value="1"/>
</dbReference>
<proteinExistence type="inferred from homology"/>
<keyword evidence="2" id="KW-0813">Transport</keyword>
<keyword evidence="4" id="KW-0997">Cell inner membrane</keyword>
<evidence type="ECO:0000256" key="7">
    <source>
        <dbReference type="ARBA" id="ARBA00023136"/>
    </source>
</evidence>
<evidence type="ECO:0000256" key="8">
    <source>
        <dbReference type="ARBA" id="ARBA00035655"/>
    </source>
</evidence>
<dbReference type="Proteomes" id="UP000241771">
    <property type="component" value="Unassembled WGS sequence"/>
</dbReference>
<feature type="transmembrane region" description="Helical" evidence="9">
    <location>
        <begin position="78"/>
        <end position="97"/>
    </location>
</feature>
<comment type="subcellular location">
    <subcellularLocation>
        <location evidence="1">Cell inner membrane</location>
        <topology evidence="1">Multi-pass membrane protein</topology>
    </subcellularLocation>
</comment>
<evidence type="ECO:0000256" key="1">
    <source>
        <dbReference type="ARBA" id="ARBA00004429"/>
    </source>
</evidence>
<organism evidence="10 11">
    <name type="scientific">Photobacterium sanctipauli</name>
    <dbReference type="NCBI Taxonomy" id="1342794"/>
    <lineage>
        <taxon>Bacteria</taxon>
        <taxon>Pseudomonadati</taxon>
        <taxon>Pseudomonadota</taxon>
        <taxon>Gammaproteobacteria</taxon>
        <taxon>Vibrionales</taxon>
        <taxon>Vibrionaceae</taxon>
        <taxon>Photobacterium</taxon>
    </lineage>
</organism>
<keyword evidence="3" id="KW-1003">Cell membrane</keyword>
<feature type="transmembrane region" description="Helical" evidence="9">
    <location>
        <begin position="20"/>
        <end position="41"/>
    </location>
</feature>
<evidence type="ECO:0000313" key="11">
    <source>
        <dbReference type="Proteomes" id="UP000241771"/>
    </source>
</evidence>
<keyword evidence="11" id="KW-1185">Reference proteome</keyword>
<comment type="caution">
    <text evidence="10">The sequence shown here is derived from an EMBL/GenBank/DDBJ whole genome shotgun (WGS) entry which is preliminary data.</text>
</comment>
<dbReference type="InterPro" id="IPR007272">
    <property type="entry name" value="Sulf_transp_TsuA/YedE"/>
</dbReference>
<evidence type="ECO:0000256" key="5">
    <source>
        <dbReference type="ARBA" id="ARBA00022692"/>
    </source>
</evidence>
<feature type="transmembrane region" description="Helical" evidence="9">
    <location>
        <begin position="118"/>
        <end position="138"/>
    </location>
</feature>
<dbReference type="EMBL" id="PYMA01000012">
    <property type="protein sequence ID" value="PSW18154.1"/>
    <property type="molecule type" value="Genomic_DNA"/>
</dbReference>
<dbReference type="GO" id="GO:0005886">
    <property type="term" value="C:plasma membrane"/>
    <property type="evidence" value="ECO:0007669"/>
    <property type="project" value="UniProtKB-SubCell"/>
</dbReference>
<protein>
    <submittedName>
        <fullName evidence="10">Uncharacterized protein</fullName>
    </submittedName>
</protein>
<dbReference type="AlphaFoldDB" id="A0A2T3NPF0"/>
<evidence type="ECO:0000256" key="6">
    <source>
        <dbReference type="ARBA" id="ARBA00022989"/>
    </source>
</evidence>
<dbReference type="RefSeq" id="WP_107272267.1">
    <property type="nucleotide sequence ID" value="NZ_PYMA01000012.1"/>
</dbReference>
<dbReference type="PANTHER" id="PTHR30574:SF1">
    <property type="entry name" value="SULPHUR TRANSPORT DOMAIN-CONTAINING PROTEIN"/>
    <property type="match status" value="1"/>
</dbReference>
<keyword evidence="5 9" id="KW-0812">Transmembrane</keyword>
<name>A0A2T3NPF0_9GAMM</name>
<evidence type="ECO:0000313" key="10">
    <source>
        <dbReference type="EMBL" id="PSW18154.1"/>
    </source>
</evidence>
<keyword evidence="7 9" id="KW-0472">Membrane</keyword>
<keyword evidence="6 9" id="KW-1133">Transmembrane helix</keyword>
<accession>A0A2T3NPF0</accession>
<gene>
    <name evidence="10" type="ORF">C9I98_17370</name>
</gene>
<evidence type="ECO:0000256" key="4">
    <source>
        <dbReference type="ARBA" id="ARBA00022519"/>
    </source>
</evidence>
<evidence type="ECO:0000256" key="3">
    <source>
        <dbReference type="ARBA" id="ARBA00022475"/>
    </source>
</evidence>
<comment type="similarity">
    <text evidence="8">Belongs to the TsuA/YedE (TC 9.B.102) family.</text>
</comment>
<feature type="transmembrane region" description="Helical" evidence="9">
    <location>
        <begin position="53"/>
        <end position="72"/>
    </location>
</feature>
<dbReference type="PANTHER" id="PTHR30574">
    <property type="entry name" value="INNER MEMBRANE PROTEIN YEDE"/>
    <property type="match status" value="1"/>
</dbReference>
<evidence type="ECO:0000256" key="9">
    <source>
        <dbReference type="SAM" id="Phobius"/>
    </source>
</evidence>
<sequence length="141" mass="14436">MNFTIPWDALLGGMLLGVSAVLLLLMSGRIAGISGIVSGLLQPKSGETSWRGLFVIGMVASGAAAPLIGFSLPEALPVSSLLWVSLAGLLVGFGSKLGNGCTSGHGICGMGRFSTRSIIATCTFMVVAMVTVFVRLHVLGK</sequence>
<evidence type="ECO:0000256" key="2">
    <source>
        <dbReference type="ARBA" id="ARBA00022448"/>
    </source>
</evidence>
<reference evidence="10 11" key="1">
    <citation type="submission" date="2018-01" db="EMBL/GenBank/DDBJ databases">
        <title>Whole genome sequencing of Histamine producing bacteria.</title>
        <authorList>
            <person name="Butler K."/>
        </authorList>
    </citation>
    <scope>NUCLEOTIDE SEQUENCE [LARGE SCALE GENOMIC DNA]</scope>
    <source>
        <strain evidence="10 11">DSM 100436</strain>
    </source>
</reference>